<gene>
    <name evidence="1" type="ORF">E5331_01460</name>
</gene>
<keyword evidence="2" id="KW-1185">Reference proteome</keyword>
<accession>A0AC61RMM1</accession>
<evidence type="ECO:0000313" key="1">
    <source>
        <dbReference type="EMBL" id="TGY81076.1"/>
    </source>
</evidence>
<dbReference type="EMBL" id="SRYB01000001">
    <property type="protein sequence ID" value="TGY81076.1"/>
    <property type="molecule type" value="Genomic_DNA"/>
</dbReference>
<sequence>MNNILIPFEYTRIEYNSNYVIVEKYGDKAQIPISELSPNKPIELTSSPDYDEPYDPDPWDAKSELKHIRENGGDWIFD</sequence>
<protein>
    <submittedName>
        <fullName evidence="1">Uncharacterized protein</fullName>
    </submittedName>
</protein>
<evidence type="ECO:0000313" key="2">
    <source>
        <dbReference type="Proteomes" id="UP000306319"/>
    </source>
</evidence>
<name>A0AC61RMM1_9BACT</name>
<reference evidence="1" key="1">
    <citation type="submission" date="2019-04" db="EMBL/GenBank/DDBJ databases">
        <title>Microbes associate with the intestines of laboratory mice.</title>
        <authorList>
            <person name="Navarre W."/>
            <person name="Wong E."/>
            <person name="Huang K."/>
            <person name="Tropini C."/>
            <person name="Ng K."/>
            <person name="Yu B."/>
        </authorList>
    </citation>
    <scope>NUCLEOTIDE SEQUENCE</scope>
    <source>
        <strain evidence="1">NM04_E33</strain>
    </source>
</reference>
<comment type="caution">
    <text evidence="1">The sequence shown here is derived from an EMBL/GenBank/DDBJ whole genome shotgun (WGS) entry which is preliminary data.</text>
</comment>
<dbReference type="Proteomes" id="UP000306319">
    <property type="component" value="Unassembled WGS sequence"/>
</dbReference>
<proteinExistence type="predicted"/>
<organism evidence="1 2">
    <name type="scientific">Lepagella muris</name>
    <dbReference type="NCBI Taxonomy" id="3032870"/>
    <lineage>
        <taxon>Bacteria</taxon>
        <taxon>Pseudomonadati</taxon>
        <taxon>Bacteroidota</taxon>
        <taxon>Bacteroidia</taxon>
        <taxon>Bacteroidales</taxon>
        <taxon>Muribaculaceae</taxon>
        <taxon>Lepagella</taxon>
    </lineage>
</organism>